<gene>
    <name evidence="1" type="ORF">NM688_g3026</name>
</gene>
<sequence length="1844" mass="208895">MKVTAAPTERAHLFTGATCGVQEVFIRTNLNDHIQLNKASTPVNAHNGTRRPRRHETSENDCPGRVTVENSENNKRKHCSETEDADAETLWGLDLPGTPDGLLRIISPESDGSCADHDKRGDSPVAPEPGMWALSHTRSAVSPYIEQDLKKAQAVSIDTWSQAVFNIPPGRLDEWAGQIKESGWYEDDIVQQSLAAYCKSTNESGRYKPTVDLTNHIIELARGNLTGLDKHYPLDDFTFADNHDSVVEPIEEHEGLGAHRKPDILGLRRQSAKKLEETRNAIRWTDILLVLELKFGTKLLAWYNADRNKRGLPDVTDLETSQEPEDKETALAGTERSSSNPGEPVTQEPVNKVKKVPANRLKKPLPSRSLGEDDLLATIGVRRPPLAADRAKPKVQEDEAKREVAIQTASYALEVLSCTYGTRAFTLCIILKDDHLSLWYYDACGVVYTKQRLSLITEFEKFAAIIVGFAQCTPEQFGAIPASVLRPHTPYERKFPIFNLNESSLWINHPTTKEDVGIELDESIFAQYGLLGRRTFLYTIETDRVVSAKKMIIKFSYQVATRQPEHTLVEIARRVKVRHIPEVHMWADLWKMSHGARRVFFQEDSEPPYEDRVFRAIVYTRYSSIRPLFSECIEIIPVMVYQMINCLDDLWTKARMLHRDISINNIMYEKRGDYYHFVLIDFDMAVVLPKHESTYVASSSHRTGTLPFMAKELIYNAWMIIKTKGARSPIKHLLRHDLESLLWVSLWGVSTLLTKYLTHDETEALAEWVRSWEVGNLNDIAGRKNTICCQGLDECEVVFPPHALCLKPWFDAWTQTLEETYTFTNRWMKKSKAQKDKASTLEWETAGGTLTPKNLKKILLESFPIPEQYLQESNAEKPKKSRKAKPAVIESEPKVRPARKKAKTTTTSAVAPENDIRARLRPRKPRVNNAGGRSFGGMRPFLYGTKLEGTGSVERSRSAYTLLANTAQYPATVTVGPEVPVFHRFPRPTLPSIQASLAPEPGMWALSHTRSAVSPYIREDLKKAQAVPIDTWAQAVFNIPPGRLDQWTGQIKENGWYNDDIIQQFLTSYCTATCESERYTPIADLANRIVELARGNLTGLDEHYPIDDFTFSDNQAGIVEPIEEHEGLGARRKPGVLSLRRESAKRLAESGSVRWTDVLLVLELKYRADLLTSHNAGRNERGLPAVTASGSRPEPKDAEPASTIVETDSSNVGTLSDRAVPYELLNLSFTDRTGRDPEAQQEDTKGEEDLLAAIDRYPSPLAIERAKPKAQEEDAKREVAIQTASYALEMLSCTYGTRSYTLCVIAKDDNLSLWYYDACGVVYTKQRLSLVTAFEKFAAIIVGFAQCTPEQLGALPAAVLRPSVPYEKKFPLSNLNESRLWMNHPTTKEDVGVALEEPIFTQYGLLGRRTFLYAVETDRVVSTKKMIVKFSYQVSTRKPEHTLVEIARKAKVRHIPEVHMWADLWNMSDGVRRIFFQGTDDPPYEDRIFRAIMYTRYSSIKPLFSERIEIIPVMVYQMTNCLDDLWTKARMLHRDVSINNIMYEKRGDDYHFVLIDFDMAIALPNDESAYAASSNHRTGTLPFMAKELILNAWVIIATNGERSPIRHLLRHDLESLFWVTLWGISTLLTSHLSPDGAKALLEWVRSWEVGELSDIAGRKGMLCSMGLVQTPVTFPPPASCLMPWFRAWTNTLRWAYFFTEEWMGMSPAEQEETSTAAWETAGGKLTPANLKEVLLEAFPIPEQYLKESDTEKPSKKSRRAKPAVVPMSEPKPRPARKKAKTTTNPAVVPENDIRSRLRPRKRQVRSLTIFLTLSDHAIPQKTQSLRMHAVHLYTDDFKKVYDLV</sequence>
<proteinExistence type="predicted"/>
<protein>
    <submittedName>
        <fullName evidence="1">Uncharacterized protein</fullName>
    </submittedName>
</protein>
<accession>A0ACC1T6Y2</accession>
<keyword evidence="2" id="KW-1185">Reference proteome</keyword>
<reference evidence="1" key="1">
    <citation type="submission" date="2022-07" db="EMBL/GenBank/DDBJ databases">
        <title>Genome Sequence of Phlebia brevispora.</title>
        <authorList>
            <person name="Buettner E."/>
        </authorList>
    </citation>
    <scope>NUCLEOTIDE SEQUENCE</scope>
    <source>
        <strain evidence="1">MPL23</strain>
    </source>
</reference>
<name>A0ACC1T6Y2_9APHY</name>
<comment type="caution">
    <text evidence="1">The sequence shown here is derived from an EMBL/GenBank/DDBJ whole genome shotgun (WGS) entry which is preliminary data.</text>
</comment>
<dbReference type="EMBL" id="JANHOG010000415">
    <property type="protein sequence ID" value="KAJ3554595.1"/>
    <property type="molecule type" value="Genomic_DNA"/>
</dbReference>
<evidence type="ECO:0000313" key="1">
    <source>
        <dbReference type="EMBL" id="KAJ3554595.1"/>
    </source>
</evidence>
<organism evidence="1 2">
    <name type="scientific">Phlebia brevispora</name>
    <dbReference type="NCBI Taxonomy" id="194682"/>
    <lineage>
        <taxon>Eukaryota</taxon>
        <taxon>Fungi</taxon>
        <taxon>Dikarya</taxon>
        <taxon>Basidiomycota</taxon>
        <taxon>Agaricomycotina</taxon>
        <taxon>Agaricomycetes</taxon>
        <taxon>Polyporales</taxon>
        <taxon>Meruliaceae</taxon>
        <taxon>Phlebia</taxon>
    </lineage>
</organism>
<evidence type="ECO:0000313" key="2">
    <source>
        <dbReference type="Proteomes" id="UP001148662"/>
    </source>
</evidence>
<dbReference type="Proteomes" id="UP001148662">
    <property type="component" value="Unassembled WGS sequence"/>
</dbReference>